<evidence type="ECO:0000256" key="3">
    <source>
        <dbReference type="ARBA" id="ARBA00023054"/>
    </source>
</evidence>
<dbReference type="Pfam" id="PF07195">
    <property type="entry name" value="FliD_C"/>
    <property type="match status" value="1"/>
</dbReference>
<evidence type="ECO:0000259" key="7">
    <source>
        <dbReference type="Pfam" id="PF07195"/>
    </source>
</evidence>
<dbReference type="GO" id="GO:0005576">
    <property type="term" value="C:extracellular region"/>
    <property type="evidence" value="ECO:0007669"/>
    <property type="project" value="UniProtKB-SubCell"/>
</dbReference>
<reference evidence="8 9" key="1">
    <citation type="submission" date="2019-12" db="EMBL/GenBank/DDBJ databases">
        <authorList>
            <person name="Li C."/>
            <person name="Zhao J."/>
        </authorList>
    </citation>
    <scope>NUCLEOTIDE SEQUENCE [LARGE SCALE GENOMIC DNA]</scope>
    <source>
        <strain evidence="8 9">NEAU-DD11</strain>
    </source>
</reference>
<protein>
    <recommendedName>
        <fullName evidence="5">Flagellar hook-associated protein 2</fullName>
        <shortName evidence="5">HAP2</shortName>
    </recommendedName>
    <alternativeName>
        <fullName evidence="5">Flagellar cap protein</fullName>
    </alternativeName>
</protein>
<dbReference type="Pfam" id="PF02465">
    <property type="entry name" value="FliD_N"/>
    <property type="match status" value="1"/>
</dbReference>
<comment type="similarity">
    <text evidence="1 5">Belongs to the FliD family.</text>
</comment>
<dbReference type="EMBL" id="WSES01000008">
    <property type="protein sequence ID" value="MVW63099.1"/>
    <property type="molecule type" value="Genomic_DNA"/>
</dbReference>
<evidence type="ECO:0000256" key="4">
    <source>
        <dbReference type="ARBA" id="ARBA00023143"/>
    </source>
</evidence>
<comment type="caution">
    <text evidence="8">The sequence shown here is derived from an EMBL/GenBank/DDBJ whole genome shotgun (WGS) entry which is preliminary data.</text>
</comment>
<evidence type="ECO:0000256" key="2">
    <source>
        <dbReference type="ARBA" id="ARBA00011255"/>
    </source>
</evidence>
<evidence type="ECO:0000313" key="9">
    <source>
        <dbReference type="Proteomes" id="UP000443353"/>
    </source>
</evidence>
<dbReference type="AlphaFoldDB" id="A0A7X3G3S8"/>
<proteinExistence type="inferred from homology"/>
<keyword evidence="8" id="KW-0282">Flagellum</keyword>
<evidence type="ECO:0000259" key="6">
    <source>
        <dbReference type="Pfam" id="PF02465"/>
    </source>
</evidence>
<comment type="function">
    <text evidence="5">Required for morphogenesis and for the elongation of the flagellar filament by facilitating polymerization of the flagellin monomers at the tip of growing filament. Forms a capping structure, which prevents flagellin subunits (transported through the central channel of the flagellum) from leaking out without polymerization at the distal end.</text>
</comment>
<dbReference type="GO" id="GO:0009424">
    <property type="term" value="C:bacterial-type flagellum hook"/>
    <property type="evidence" value="ECO:0007669"/>
    <property type="project" value="UniProtKB-UniRule"/>
</dbReference>
<keyword evidence="8" id="KW-0969">Cilium</keyword>
<dbReference type="PANTHER" id="PTHR30288:SF0">
    <property type="entry name" value="FLAGELLAR HOOK-ASSOCIATED PROTEIN 2"/>
    <property type="match status" value="1"/>
</dbReference>
<dbReference type="GO" id="GO:0007155">
    <property type="term" value="P:cell adhesion"/>
    <property type="evidence" value="ECO:0007669"/>
    <property type="project" value="InterPro"/>
</dbReference>
<evidence type="ECO:0000256" key="1">
    <source>
        <dbReference type="ARBA" id="ARBA00009764"/>
    </source>
</evidence>
<keyword evidence="4 5" id="KW-0975">Bacterial flagellum</keyword>
<keyword evidence="8" id="KW-0966">Cell projection</keyword>
<dbReference type="InterPro" id="IPR010809">
    <property type="entry name" value="FliD_C"/>
</dbReference>
<feature type="domain" description="Flagellar hook-associated protein 2 C-terminal" evidence="7">
    <location>
        <begin position="448"/>
        <end position="864"/>
    </location>
</feature>
<keyword evidence="5" id="KW-0964">Secreted</keyword>
<dbReference type="Proteomes" id="UP000443353">
    <property type="component" value="Unassembled WGS sequence"/>
</dbReference>
<dbReference type="InterPro" id="IPR010810">
    <property type="entry name" value="Flagellin_hook_IN_motif"/>
</dbReference>
<sequence length="880" mass="87553">MGISSPGIGSGLDVNGLVSKLMSAESAPLDNYDKKTTDYQTKLQAYGKVSAAVGVFQGALTTLNSANTFSALTSSSSNKDLLTATPGAGAVPGKYKINVSQLAQAQSLMTGGQASNTAQIGDGAKTTLTFQFGSIGGGTFGVAGAALSLASAASGIATGSLTINGTAISTNGTTRSARDLASAINDETDTTGVTAKAGITSTSATMFGTFGDVAVTSGNYALTVGGVQLASSDGSTTVTTATIDNALGTNNVKNQLAAANITFTGSAANGDLQFFAADGSNINVAEAVSGTVTGGIGLAPGAANAGSDTTATAGITLSSKDGSQILVGGNNPGAAGLTAGSAGSYLGAGFTQDGAQASGTVTLDTKDQTLQGIRDAINKANVGVTATIVSDGSANPYHLVITSNRTGEKSAMKISVDGADGGPVNAGIASMLAYDPNGTQALTQTSGAQDTKLTMNGIAVSSADTTVEDVIQGVSLDLSTTGSTTLTVSQNKSAVTDAINGFVKAYNDLNKTISGLSSYDADTKTGGVLQGDSAVRSIQTQLRRALGTKVEGLDSSLSNLSQIGVSFQKDGSLALDSTKLNNAMSSNFSDISGLFAAVGAASDGNITFDKSTAATKPGEYAVNITHMATQGSLTGANPLSGSTTIASNTTWTVTLNQTDPATDSKVQNITIPAGTYANDQLASMLRAAINGNATFANAGDAVETSVDGTGHLSISSSKYGSTSNISISSVTGTAVSDLFGSATPAVGTDIEGTIGNVAATGNGQSLTAADGSPAAGIQITVKTGATGDRGTVTFSQGYAYQLTNLAASFTGSGSVLNSKTDGLNASIKAVAKQRDAFSDHLTQLEAMYRKQFTSLDTMLQSMQSTQSYLTQQLAALAANR</sequence>
<dbReference type="PANTHER" id="PTHR30288">
    <property type="entry name" value="FLAGELLAR CAP/ASSEMBLY PROTEIN FLID"/>
    <property type="match status" value="1"/>
</dbReference>
<feature type="domain" description="Flagellar hook-associated protein 2 N-terminal" evidence="6">
    <location>
        <begin position="10"/>
        <end position="106"/>
    </location>
</feature>
<dbReference type="GO" id="GO:0009421">
    <property type="term" value="C:bacterial-type flagellum filament cap"/>
    <property type="evidence" value="ECO:0007669"/>
    <property type="project" value="InterPro"/>
</dbReference>
<dbReference type="InterPro" id="IPR003481">
    <property type="entry name" value="FliD_N"/>
</dbReference>
<evidence type="ECO:0000313" key="8">
    <source>
        <dbReference type="EMBL" id="MVW63099.1"/>
    </source>
</evidence>
<dbReference type="Pfam" id="PF07196">
    <property type="entry name" value="Flagellin_IN"/>
    <property type="match status" value="1"/>
</dbReference>
<keyword evidence="3" id="KW-0175">Coiled coil</keyword>
<organism evidence="8 9">
    <name type="scientific">Massilia cellulosiltytica</name>
    <dbReference type="NCBI Taxonomy" id="2683234"/>
    <lineage>
        <taxon>Bacteria</taxon>
        <taxon>Pseudomonadati</taxon>
        <taxon>Pseudomonadota</taxon>
        <taxon>Betaproteobacteria</taxon>
        <taxon>Burkholderiales</taxon>
        <taxon>Oxalobacteraceae</taxon>
        <taxon>Telluria group</taxon>
        <taxon>Massilia</taxon>
    </lineage>
</organism>
<comment type="subcellular location">
    <subcellularLocation>
        <location evidence="5">Secreted</location>
    </subcellularLocation>
    <subcellularLocation>
        <location evidence="5">Bacterial flagellum</location>
    </subcellularLocation>
</comment>
<dbReference type="RefSeq" id="WP_160410191.1">
    <property type="nucleotide sequence ID" value="NZ_WSES01000008.1"/>
</dbReference>
<dbReference type="GO" id="GO:0071973">
    <property type="term" value="P:bacterial-type flagellum-dependent cell motility"/>
    <property type="evidence" value="ECO:0007669"/>
    <property type="project" value="TreeGrafter"/>
</dbReference>
<accession>A0A7X3G3S8</accession>
<gene>
    <name evidence="8" type="primary">fliD</name>
    <name evidence="8" type="ORF">GPY61_24570</name>
</gene>
<dbReference type="InterPro" id="IPR040026">
    <property type="entry name" value="FliD"/>
</dbReference>
<name>A0A7X3G3S8_9BURK</name>
<keyword evidence="9" id="KW-1185">Reference proteome</keyword>
<evidence type="ECO:0000256" key="5">
    <source>
        <dbReference type="RuleBase" id="RU362066"/>
    </source>
</evidence>
<comment type="subunit">
    <text evidence="2 5">Homopentamer.</text>
</comment>